<dbReference type="Proteomes" id="UP001054854">
    <property type="component" value="Unassembled WGS sequence"/>
</dbReference>
<accession>A0ABQ3U327</accession>
<sequence>MPGPEPLPLLLLDVDGPLNAYGRSSEQLPLDAFERPCSPEWLARLPQDASAPVKPLRVYLRRSHGTSLQALGFELCWATAWMNEANLWIGSALGLPPLPFIDFGDELFTKDPNGLHWKTRKILAYAQGRAFAWVDDELSNADRAYVAAHHDAPALLRHVDPGTGLAEEDFCALRDWAASLQ</sequence>
<comment type="caution">
    <text evidence="1">The sequence shown here is derived from an EMBL/GenBank/DDBJ whole genome shotgun (WGS) entry which is preliminary data.</text>
</comment>
<keyword evidence="2" id="KW-1185">Reference proteome</keyword>
<protein>
    <recommendedName>
        <fullName evidence="3">Secreted protein</fullName>
    </recommendedName>
</protein>
<proteinExistence type="predicted"/>
<name>A0ABQ3U327_STRHY</name>
<organism evidence="1 2">
    <name type="scientific">Streptomyces hygroscopicus</name>
    <dbReference type="NCBI Taxonomy" id="1912"/>
    <lineage>
        <taxon>Bacteria</taxon>
        <taxon>Bacillati</taxon>
        <taxon>Actinomycetota</taxon>
        <taxon>Actinomycetes</taxon>
        <taxon>Kitasatosporales</taxon>
        <taxon>Streptomycetaceae</taxon>
        <taxon>Streptomyces</taxon>
        <taxon>Streptomyces violaceusniger group</taxon>
    </lineage>
</organism>
<evidence type="ECO:0000313" key="1">
    <source>
        <dbReference type="EMBL" id="GHJ30015.1"/>
    </source>
</evidence>
<dbReference type="EMBL" id="BNEK01000005">
    <property type="protein sequence ID" value="GHJ30015.1"/>
    <property type="molecule type" value="Genomic_DNA"/>
</dbReference>
<evidence type="ECO:0000313" key="2">
    <source>
        <dbReference type="Proteomes" id="UP001054854"/>
    </source>
</evidence>
<gene>
    <name evidence="1" type="ORF">TPA0910_44480</name>
</gene>
<dbReference type="RefSeq" id="WP_236257942.1">
    <property type="nucleotide sequence ID" value="NZ_BNEK01000005.1"/>
</dbReference>
<evidence type="ECO:0008006" key="3">
    <source>
        <dbReference type="Google" id="ProtNLM"/>
    </source>
</evidence>
<reference evidence="1" key="1">
    <citation type="submission" date="2024-05" db="EMBL/GenBank/DDBJ databases">
        <title>Whole genome shotgun sequence of Streptomyces hygroscopicus NBRC 113678.</title>
        <authorList>
            <person name="Komaki H."/>
            <person name="Tamura T."/>
        </authorList>
    </citation>
    <scope>NUCLEOTIDE SEQUENCE</scope>
    <source>
        <strain evidence="1">N11-34</strain>
    </source>
</reference>